<evidence type="ECO:0000313" key="10">
    <source>
        <dbReference type="Proteomes" id="UP000030746"/>
    </source>
</evidence>
<dbReference type="CTD" id="20234120"/>
<evidence type="ECO:0000256" key="3">
    <source>
        <dbReference type="ARBA" id="ARBA00022801"/>
    </source>
</evidence>
<dbReference type="SUPFAM" id="SSF54001">
    <property type="entry name" value="Cysteine proteinases"/>
    <property type="match status" value="1"/>
</dbReference>
<dbReference type="PROSITE" id="PS50203">
    <property type="entry name" value="CALPAIN_CAT"/>
    <property type="match status" value="1"/>
</dbReference>
<dbReference type="InterPro" id="IPR022682">
    <property type="entry name" value="Calpain_domain_III"/>
</dbReference>
<evidence type="ECO:0000259" key="8">
    <source>
        <dbReference type="PROSITE" id="PS50203"/>
    </source>
</evidence>
<dbReference type="AlphaFoldDB" id="V4AD60"/>
<dbReference type="InterPro" id="IPR038765">
    <property type="entry name" value="Papain-like_cys_pep_sf"/>
</dbReference>
<dbReference type="HOGENOM" id="CLU_006770_2_0_1"/>
<dbReference type="Gene3D" id="2.60.120.380">
    <property type="match status" value="2"/>
</dbReference>
<evidence type="ECO:0000256" key="1">
    <source>
        <dbReference type="ARBA" id="ARBA00007623"/>
    </source>
</evidence>
<evidence type="ECO:0000256" key="4">
    <source>
        <dbReference type="ARBA" id="ARBA00022807"/>
    </source>
</evidence>
<dbReference type="PANTHER" id="PTHR46143:SF1">
    <property type="entry name" value="CALPAIN-7"/>
    <property type="match status" value="1"/>
</dbReference>
<protein>
    <recommendedName>
        <fullName evidence="8">Calpain catalytic domain-containing protein</fullName>
    </recommendedName>
</protein>
<feature type="compositionally biased region" description="Polar residues" evidence="7">
    <location>
        <begin position="199"/>
        <end position="211"/>
    </location>
</feature>
<organism evidence="9 10">
    <name type="scientific">Lottia gigantea</name>
    <name type="common">Giant owl limpet</name>
    <dbReference type="NCBI Taxonomy" id="225164"/>
    <lineage>
        <taxon>Eukaryota</taxon>
        <taxon>Metazoa</taxon>
        <taxon>Spiralia</taxon>
        <taxon>Lophotrochozoa</taxon>
        <taxon>Mollusca</taxon>
        <taxon>Gastropoda</taxon>
        <taxon>Patellogastropoda</taxon>
        <taxon>Lottioidea</taxon>
        <taxon>Lottiidae</taxon>
        <taxon>Lottia</taxon>
    </lineage>
</organism>
<evidence type="ECO:0000256" key="6">
    <source>
        <dbReference type="PROSITE-ProRule" id="PRU00239"/>
    </source>
</evidence>
<dbReference type="SMART" id="SM00745">
    <property type="entry name" value="MIT"/>
    <property type="match status" value="2"/>
</dbReference>
<dbReference type="SMART" id="SM00720">
    <property type="entry name" value="calpain_III"/>
    <property type="match status" value="1"/>
</dbReference>
<name>V4AD60_LOTGI</name>
<feature type="active site" evidence="5 6">
    <location>
        <position position="470"/>
    </location>
</feature>
<keyword evidence="2 6" id="KW-0645">Protease</keyword>
<accession>V4AD60</accession>
<dbReference type="InterPro" id="IPR036181">
    <property type="entry name" value="MIT_dom_sf"/>
</dbReference>
<dbReference type="KEGG" id="lgi:LOTGIDRAFT_138889"/>
<dbReference type="Proteomes" id="UP000030746">
    <property type="component" value="Unassembled WGS sequence"/>
</dbReference>
<dbReference type="SUPFAM" id="SSF116846">
    <property type="entry name" value="MIT domain"/>
    <property type="match status" value="2"/>
</dbReference>
<keyword evidence="10" id="KW-1185">Reference proteome</keyword>
<feature type="region of interest" description="Disordered" evidence="7">
    <location>
        <begin position="170"/>
        <end position="217"/>
    </location>
</feature>
<dbReference type="OrthoDB" id="167576at2759"/>
<dbReference type="PANTHER" id="PTHR46143">
    <property type="entry name" value="CALPAIN-7"/>
    <property type="match status" value="1"/>
</dbReference>
<keyword evidence="3 6" id="KW-0378">Hydrolase</keyword>
<feature type="active site" evidence="5 6">
    <location>
        <position position="490"/>
    </location>
</feature>
<dbReference type="STRING" id="225164.V4AD60"/>
<proteinExistence type="inferred from homology"/>
<dbReference type="InterPro" id="IPR022684">
    <property type="entry name" value="Calpain_cysteine_protease"/>
</dbReference>
<dbReference type="Gene3D" id="1.20.58.80">
    <property type="entry name" value="Phosphotransferase system, lactose/cellobiose-type IIA subunit"/>
    <property type="match status" value="2"/>
</dbReference>
<feature type="domain" description="Calpain catalytic" evidence="8">
    <location>
        <begin position="252"/>
        <end position="552"/>
    </location>
</feature>
<dbReference type="Pfam" id="PF04212">
    <property type="entry name" value="MIT"/>
    <property type="match status" value="2"/>
</dbReference>
<dbReference type="CDD" id="cd00044">
    <property type="entry name" value="CysPc"/>
    <property type="match status" value="1"/>
</dbReference>
<sequence length="828" mass="93577">MSGDPYSGVNGVIVSELEKDGISMAKLAVQCDLAGKYDTALFYYVEAAQALFLASQAGSKIPNILGKVQEYTSRAEQLKQMGKSSSPFKSDEQLNVDRAKFLLNQGFDEDEAGNTETAIDLYKQAVELFIKIKNGTTDSSLQSKMTELATQALDRAEELKKKPDLVSTMAATKINPTPRRVIPGPLGFLDPEDDPSISHPRSPSQPKQRNSGSGGYTKDEIAVLRNTSFINGREYVPFMDVDTKDRFALPVTFSDKDGKLALSPKQHRDFSRWVRPDEFCDDPKMIFAVSSFSIKQTVVSDCSFVASLAISAQYERRFKKKLITSIIYPQNKNGEPIYNPCGKYMVKLHINGVPRKVVIDDFLPMGKRGELLCSFSNNKNELWVSLLEKAYMKVMGGYDFPGSNSNIDLNALTGWIPERVAIRLNSPEFDKEKEFKRLLDRFHKGHCLVSVATGEISEAEGERAGLVPTHAYAMLDIREVKGKKLFMLKNPWNHLRWKGRYSENDDTSWTPELQKTLNYDPKSAQLYDNGVFWIDYESICRFYDVFYINWNPDLFSHTTCLHNTWSAKSGPKKDSYNISDNPQYRLEIKSPESSAVWILLTRHITDKADFADNKEFITVLVYKTGGNQVFYPYDPPPYKDGVKINSPHYLCKLVEPKGTSLYTLVISQYEKNNTIRYTLRVYSTAEFKLTKFTDPYLTQFEKHINGKWSTKTAGGCSNYPDTHKNNPIYQIKIDNNRTDNSLLIELRAYKSYSVGIQAVCVTDNVPNSPGSIKKKPSGDFRPGYCVLQLNNLPGGVYNIMPCTFRPGQEGDFFLDISSSVPYSISHVQ</sequence>
<dbReference type="PRINTS" id="PR00704">
    <property type="entry name" value="CALPAIN"/>
</dbReference>
<dbReference type="Pfam" id="PF00648">
    <property type="entry name" value="Peptidase_C2"/>
    <property type="match status" value="1"/>
</dbReference>
<evidence type="ECO:0000313" key="9">
    <source>
        <dbReference type="EMBL" id="ESP01924.1"/>
    </source>
</evidence>
<dbReference type="OMA" id="GDYRRGC"/>
<dbReference type="InterPro" id="IPR051297">
    <property type="entry name" value="PalB/RIM13"/>
</dbReference>
<evidence type="ECO:0000256" key="2">
    <source>
        <dbReference type="ARBA" id="ARBA00022670"/>
    </source>
</evidence>
<dbReference type="GO" id="GO:0004198">
    <property type="term" value="F:calcium-dependent cysteine-type endopeptidase activity"/>
    <property type="evidence" value="ECO:0007669"/>
    <property type="project" value="InterPro"/>
</dbReference>
<dbReference type="SMART" id="SM00230">
    <property type="entry name" value="CysPc"/>
    <property type="match status" value="1"/>
</dbReference>
<dbReference type="InterPro" id="IPR007330">
    <property type="entry name" value="MIT_dom"/>
</dbReference>
<dbReference type="Pfam" id="PF01067">
    <property type="entry name" value="Calpain_III"/>
    <property type="match status" value="1"/>
</dbReference>
<dbReference type="RefSeq" id="XP_009047414.1">
    <property type="nucleotide sequence ID" value="XM_009049166.1"/>
</dbReference>
<dbReference type="GO" id="GO:0006508">
    <property type="term" value="P:proteolysis"/>
    <property type="evidence" value="ECO:0007669"/>
    <property type="project" value="UniProtKB-KW"/>
</dbReference>
<dbReference type="GeneID" id="20234120"/>
<dbReference type="SUPFAM" id="SSF49758">
    <property type="entry name" value="Calpain large subunit, middle domain (domain III)"/>
    <property type="match status" value="2"/>
</dbReference>
<keyword evidence="4 6" id="KW-0788">Thiol protease</keyword>
<gene>
    <name evidence="9" type="ORF">LOTGIDRAFT_138889</name>
</gene>
<dbReference type="Gene3D" id="3.90.70.10">
    <property type="entry name" value="Cysteine proteinases"/>
    <property type="match status" value="1"/>
</dbReference>
<dbReference type="InterPro" id="IPR001300">
    <property type="entry name" value="Peptidase_C2_calpain_cat"/>
</dbReference>
<dbReference type="EMBL" id="KB200330">
    <property type="protein sequence ID" value="ESP01924.1"/>
    <property type="molecule type" value="Genomic_DNA"/>
</dbReference>
<dbReference type="InterPro" id="IPR022683">
    <property type="entry name" value="Calpain_III"/>
</dbReference>
<evidence type="ECO:0000256" key="7">
    <source>
        <dbReference type="SAM" id="MobiDB-lite"/>
    </source>
</evidence>
<dbReference type="InterPro" id="IPR036213">
    <property type="entry name" value="Calpain_III_sf"/>
</dbReference>
<feature type="active site" evidence="5 6">
    <location>
        <position position="302"/>
    </location>
</feature>
<reference evidence="9 10" key="1">
    <citation type="journal article" date="2013" name="Nature">
        <title>Insights into bilaterian evolution from three spiralian genomes.</title>
        <authorList>
            <person name="Simakov O."/>
            <person name="Marletaz F."/>
            <person name="Cho S.J."/>
            <person name="Edsinger-Gonzales E."/>
            <person name="Havlak P."/>
            <person name="Hellsten U."/>
            <person name="Kuo D.H."/>
            <person name="Larsson T."/>
            <person name="Lv J."/>
            <person name="Arendt D."/>
            <person name="Savage R."/>
            <person name="Osoegawa K."/>
            <person name="de Jong P."/>
            <person name="Grimwood J."/>
            <person name="Chapman J.A."/>
            <person name="Shapiro H."/>
            <person name="Aerts A."/>
            <person name="Otillar R.P."/>
            <person name="Terry A.Y."/>
            <person name="Boore J.L."/>
            <person name="Grigoriev I.V."/>
            <person name="Lindberg D.R."/>
            <person name="Seaver E.C."/>
            <person name="Weisblat D.A."/>
            <person name="Putnam N.H."/>
            <person name="Rokhsar D.S."/>
        </authorList>
    </citation>
    <scope>NUCLEOTIDE SEQUENCE [LARGE SCALE GENOMIC DNA]</scope>
</reference>
<evidence type="ECO:0000256" key="5">
    <source>
        <dbReference type="PIRSR" id="PIRSR622684-1"/>
    </source>
</evidence>
<comment type="similarity">
    <text evidence="1">Belongs to the peptidase C2 family.</text>
</comment>